<dbReference type="InterPro" id="IPR001509">
    <property type="entry name" value="Epimerase_deHydtase"/>
</dbReference>
<keyword evidence="6" id="KW-1185">Reference proteome</keyword>
<accession>A0A1Q3E948</accession>
<reference evidence="5 6" key="1">
    <citation type="submission" date="2016-08" db="EMBL/GenBank/DDBJ databases">
        <authorList>
            <consortium name="Lentinula edodes genome sequencing consortium"/>
            <person name="Sakamoto Y."/>
            <person name="Nakade K."/>
            <person name="Sato S."/>
            <person name="Yoshida Y."/>
            <person name="Miyazaki K."/>
            <person name="Natsume S."/>
            <person name="Konno N."/>
        </authorList>
    </citation>
    <scope>NUCLEOTIDE SEQUENCE [LARGE SCALE GENOMIC DNA]</scope>
    <source>
        <strain evidence="5 6">NBRC 111202</strain>
    </source>
</reference>
<name>A0A1Q3E948_LENED</name>
<dbReference type="Pfam" id="PF01370">
    <property type="entry name" value="Epimerase"/>
    <property type="match status" value="1"/>
</dbReference>
<dbReference type="AlphaFoldDB" id="A0A1Q3E948"/>
<dbReference type="PANTHER" id="PTHR10366:SF564">
    <property type="entry name" value="STEROL-4-ALPHA-CARBOXYLATE 3-DEHYDROGENASE, DECARBOXYLATING"/>
    <property type="match status" value="1"/>
</dbReference>
<evidence type="ECO:0000259" key="4">
    <source>
        <dbReference type="Pfam" id="PF01370"/>
    </source>
</evidence>
<feature type="domain" description="NAD-dependent epimerase/dehydratase" evidence="4">
    <location>
        <begin position="8"/>
        <end position="244"/>
    </location>
</feature>
<evidence type="ECO:0000313" key="6">
    <source>
        <dbReference type="Proteomes" id="UP000188533"/>
    </source>
</evidence>
<comment type="caution">
    <text evidence="5">The sequence shown here is derived from an EMBL/GenBank/DDBJ whole genome shotgun (WGS) entry which is preliminary data.</text>
</comment>
<comment type="similarity">
    <text evidence="2">Belongs to the NAD(P)-dependent epimerase/dehydratase family. Dihydroflavonol-4-reductase subfamily.</text>
</comment>
<evidence type="ECO:0000256" key="2">
    <source>
        <dbReference type="ARBA" id="ARBA00023445"/>
    </source>
</evidence>
<dbReference type="InterPro" id="IPR036291">
    <property type="entry name" value="NAD(P)-bd_dom_sf"/>
</dbReference>
<feature type="region of interest" description="Disordered" evidence="3">
    <location>
        <begin position="357"/>
        <end position="390"/>
    </location>
</feature>
<organism evidence="5 6">
    <name type="scientific">Lentinula edodes</name>
    <name type="common">Shiitake mushroom</name>
    <name type="synonym">Lentinus edodes</name>
    <dbReference type="NCBI Taxonomy" id="5353"/>
    <lineage>
        <taxon>Eukaryota</taxon>
        <taxon>Fungi</taxon>
        <taxon>Dikarya</taxon>
        <taxon>Basidiomycota</taxon>
        <taxon>Agaricomycotina</taxon>
        <taxon>Agaricomycetes</taxon>
        <taxon>Agaricomycetidae</taxon>
        <taxon>Agaricales</taxon>
        <taxon>Marasmiineae</taxon>
        <taxon>Omphalotaceae</taxon>
        <taxon>Lentinula</taxon>
    </lineage>
</organism>
<keyword evidence="1" id="KW-0560">Oxidoreductase</keyword>
<reference evidence="5 6" key="2">
    <citation type="submission" date="2017-02" db="EMBL/GenBank/DDBJ databases">
        <title>A genome survey and senescence transcriptome analysis in Lentinula edodes.</title>
        <authorList>
            <person name="Sakamoto Y."/>
            <person name="Nakade K."/>
            <person name="Sato S."/>
            <person name="Yoshida Y."/>
            <person name="Miyazaki K."/>
            <person name="Natsume S."/>
            <person name="Konno N."/>
        </authorList>
    </citation>
    <scope>NUCLEOTIDE SEQUENCE [LARGE SCALE GENOMIC DNA]</scope>
    <source>
        <strain evidence="5 6">NBRC 111202</strain>
    </source>
</reference>
<proteinExistence type="inferred from homology"/>
<protein>
    <submittedName>
        <fullName evidence="5">NAD-binding protein</fullName>
    </submittedName>
</protein>
<sequence>MSPTQQAIVVTGASGYIGSYITYQLLEDGYKVKGVARGEKVSFLQNAFARYPAFEAVEITDIASGDFSFMKGMDAVIHCAAPMISDKVDHETALKGAIGGSLHVLEQAKDAGIQKVVVTGSLASFPRFGPYGPNDYFAVTIEEAKSSGNPGVIYSAEKKFAEIAVLEFADKHPEMDVTIICPTFVVGPVAPGFEHLVPTVNFRAFSSTFYLYSLLNGPNPRFPMADSFIDVRDVARAHILALNSQPSSVVGRKRFALKNPDQSNFRQAIELIAAERPHLKDRLSPLLSAPKWPESKAEPIDYARMESDLGLKRESLTSWTDTVLDGIDSFMVVENSWKAKGLKSTVRVIHNDQAGNSSIWGSHCDPGRADRTGSQELIGHSGTPHTQHRDIHQILKPCTLPKPLLLSTVLVAQKAAAAPPLVDASLTHATARTEAQRWH</sequence>
<evidence type="ECO:0000313" key="5">
    <source>
        <dbReference type="EMBL" id="GAW03750.1"/>
    </source>
</evidence>
<evidence type="ECO:0000256" key="1">
    <source>
        <dbReference type="ARBA" id="ARBA00023002"/>
    </source>
</evidence>
<dbReference type="Gene3D" id="3.40.50.720">
    <property type="entry name" value="NAD(P)-binding Rossmann-like Domain"/>
    <property type="match status" value="1"/>
</dbReference>
<dbReference type="Proteomes" id="UP000188533">
    <property type="component" value="Unassembled WGS sequence"/>
</dbReference>
<gene>
    <name evidence="5" type="ORF">LENED_005494</name>
</gene>
<dbReference type="EMBL" id="BDGU01000152">
    <property type="protein sequence ID" value="GAW03750.1"/>
    <property type="molecule type" value="Genomic_DNA"/>
</dbReference>
<dbReference type="PANTHER" id="PTHR10366">
    <property type="entry name" value="NAD DEPENDENT EPIMERASE/DEHYDRATASE"/>
    <property type="match status" value="1"/>
</dbReference>
<dbReference type="STRING" id="5353.A0A1Q3E948"/>
<dbReference type="InterPro" id="IPR050425">
    <property type="entry name" value="NAD(P)_dehydrat-like"/>
</dbReference>
<dbReference type="SUPFAM" id="SSF51735">
    <property type="entry name" value="NAD(P)-binding Rossmann-fold domains"/>
    <property type="match status" value="1"/>
</dbReference>
<evidence type="ECO:0000256" key="3">
    <source>
        <dbReference type="SAM" id="MobiDB-lite"/>
    </source>
</evidence>
<dbReference type="GO" id="GO:0016616">
    <property type="term" value="F:oxidoreductase activity, acting on the CH-OH group of donors, NAD or NADP as acceptor"/>
    <property type="evidence" value="ECO:0007669"/>
    <property type="project" value="TreeGrafter"/>
</dbReference>